<evidence type="ECO:0000256" key="3">
    <source>
        <dbReference type="ARBA" id="ARBA00022490"/>
    </source>
</evidence>
<dbReference type="Proteomes" id="UP000094527">
    <property type="component" value="Unassembled WGS sequence"/>
</dbReference>
<dbReference type="EMBL" id="LJIJ01000647">
    <property type="protein sequence ID" value="ODM95592.1"/>
    <property type="molecule type" value="Genomic_DNA"/>
</dbReference>
<gene>
    <name evidence="8" type="ORF">Ocin01_11087</name>
</gene>
<keyword evidence="4" id="KW-0507">mRNA processing</keyword>
<dbReference type="GO" id="GO:0000290">
    <property type="term" value="P:deadenylation-dependent decapping of nuclear-transcribed mRNA"/>
    <property type="evidence" value="ECO:0007669"/>
    <property type="project" value="InterPro"/>
</dbReference>
<evidence type="ECO:0000256" key="6">
    <source>
        <dbReference type="SAM" id="MobiDB-lite"/>
    </source>
</evidence>
<reference evidence="8 9" key="1">
    <citation type="journal article" date="2016" name="Genome Biol. Evol.">
        <title>Gene Family Evolution Reflects Adaptation to Soil Environmental Stressors in the Genome of the Collembolan Orchesella cincta.</title>
        <authorList>
            <person name="Faddeeva-Vakhrusheva A."/>
            <person name="Derks M.F."/>
            <person name="Anvar S.Y."/>
            <person name="Agamennone V."/>
            <person name="Suring W."/>
            <person name="Smit S."/>
            <person name="van Straalen N.M."/>
            <person name="Roelofs D."/>
        </authorList>
    </citation>
    <scope>NUCLEOTIDE SEQUENCE [LARGE SCALE GENOMIC DNA]</scope>
    <source>
        <tissue evidence="8">Mixed pool</tissue>
    </source>
</reference>
<accession>A0A1D2MRP3</accession>
<feature type="compositionally biased region" description="Basic and acidic residues" evidence="6">
    <location>
        <begin position="208"/>
        <end position="223"/>
    </location>
</feature>
<dbReference type="Gene3D" id="2.30.29.30">
    <property type="entry name" value="Pleckstrin-homology domain (PH domain)/Phosphotyrosine-binding domain (PTB)"/>
    <property type="match status" value="1"/>
</dbReference>
<dbReference type="AlphaFoldDB" id="A0A1D2MRP3"/>
<dbReference type="Pfam" id="PF16741">
    <property type="entry name" value="mRNA_decap_C"/>
    <property type="match status" value="1"/>
</dbReference>
<dbReference type="OMA" id="NASIFNM"/>
<keyword evidence="9" id="KW-1185">Reference proteome</keyword>
<dbReference type="InterPro" id="IPR031953">
    <property type="entry name" value="mRNA_decap_C"/>
</dbReference>
<dbReference type="GO" id="GO:0000184">
    <property type="term" value="P:nuclear-transcribed mRNA catabolic process, nonsense-mediated decay"/>
    <property type="evidence" value="ECO:0007669"/>
    <property type="project" value="UniProtKB-KW"/>
</dbReference>
<proteinExistence type="inferred from homology"/>
<organism evidence="8 9">
    <name type="scientific">Orchesella cincta</name>
    <name type="common">Springtail</name>
    <name type="synonym">Podura cincta</name>
    <dbReference type="NCBI Taxonomy" id="48709"/>
    <lineage>
        <taxon>Eukaryota</taxon>
        <taxon>Metazoa</taxon>
        <taxon>Ecdysozoa</taxon>
        <taxon>Arthropoda</taxon>
        <taxon>Hexapoda</taxon>
        <taxon>Collembola</taxon>
        <taxon>Entomobryomorpha</taxon>
        <taxon>Entomobryoidea</taxon>
        <taxon>Orchesellidae</taxon>
        <taxon>Orchesellinae</taxon>
        <taxon>Orchesella</taxon>
    </lineage>
</organism>
<feature type="non-terminal residue" evidence="8">
    <location>
        <position position="1"/>
    </location>
</feature>
<dbReference type="GO" id="GO:0006397">
    <property type="term" value="P:mRNA processing"/>
    <property type="evidence" value="ECO:0007669"/>
    <property type="project" value="UniProtKB-KW"/>
</dbReference>
<evidence type="ECO:0000259" key="7">
    <source>
        <dbReference type="Pfam" id="PF16741"/>
    </source>
</evidence>
<comment type="subcellular location">
    <subcellularLocation>
        <location evidence="1">Cytoplasm</location>
    </subcellularLocation>
</comment>
<keyword evidence="3" id="KW-0963">Cytoplasm</keyword>
<dbReference type="InterPro" id="IPR011993">
    <property type="entry name" value="PH-like_dom_sf"/>
</dbReference>
<dbReference type="SUPFAM" id="SSF50729">
    <property type="entry name" value="PH domain-like"/>
    <property type="match status" value="1"/>
</dbReference>
<evidence type="ECO:0000256" key="2">
    <source>
        <dbReference type="ARBA" id="ARBA00008778"/>
    </source>
</evidence>
<dbReference type="OrthoDB" id="440673at2759"/>
<dbReference type="GO" id="GO:0003729">
    <property type="term" value="F:mRNA binding"/>
    <property type="evidence" value="ECO:0007669"/>
    <property type="project" value="TreeGrafter"/>
</dbReference>
<protein>
    <submittedName>
        <fullName evidence="8">mRNA-decapping enzyme 1B</fullName>
    </submittedName>
</protein>
<dbReference type="PANTHER" id="PTHR16290">
    <property type="entry name" value="TRANSCRIPTION FACTOR SMIF DECAPPING ENZYME DCP1"/>
    <property type="match status" value="1"/>
</dbReference>
<evidence type="ECO:0000313" key="9">
    <source>
        <dbReference type="Proteomes" id="UP000094527"/>
    </source>
</evidence>
<dbReference type="STRING" id="48709.A0A1D2MRP3"/>
<comment type="similarity">
    <text evidence="2">Belongs to the DCP1 family.</text>
</comment>
<keyword evidence="5" id="KW-0866">Nonsense-mediated mRNA decay</keyword>
<sequence length="424" mass="46188">NVAPKYGLVVMNRKSVSNFIQCFGPDGQVVLNTPFLLLRAVEDLNNDPNDGTQAIHCIWFYDGQECVTSANILKNMGLKFEDETQTHGGMGFGTPSDINKTPGGKLCGNTLFQILQQGSKDSSQQKGKSVAKVMTAEELESQMLHESDHQAIGGTGVLNAAQVNGSSVLHQFLNISIKDKNESKTSGEEVSSSSPSVAHVPLTQNKMRTVEQLEREMRKERSSDSSTSTGSASAVAIQNELMQTLGIPNLTAVDKTDFGDVQSGGYTASPFHTISKSVERTMLDNIVGKSVDETDPEDLRQVLQNIEPSNLILVTENVPGANEARLTWRINRSSSLRKETDSTFTTPTGEFVSATGTRCSSQLGSDPRYFEGSSRPLEVKPSPLTKDQLAQSLIYLLQSDSDFIAKIHDAYVKSLQDAYDGRHF</sequence>
<dbReference type="InterPro" id="IPR010334">
    <property type="entry name" value="Dcp1"/>
</dbReference>
<dbReference type="Pfam" id="PF06058">
    <property type="entry name" value="DCP1"/>
    <property type="match status" value="1"/>
</dbReference>
<feature type="region of interest" description="Disordered" evidence="6">
    <location>
        <begin position="183"/>
        <end position="232"/>
    </location>
</feature>
<feature type="domain" description="mRNA-decapping enzyme C-terminal" evidence="7">
    <location>
        <begin position="381"/>
        <end position="417"/>
    </location>
</feature>
<dbReference type="GO" id="GO:0031087">
    <property type="term" value="P:deadenylation-independent decapping of nuclear-transcribed mRNA"/>
    <property type="evidence" value="ECO:0007669"/>
    <property type="project" value="TreeGrafter"/>
</dbReference>
<dbReference type="GO" id="GO:0008047">
    <property type="term" value="F:enzyme activator activity"/>
    <property type="evidence" value="ECO:0007669"/>
    <property type="project" value="InterPro"/>
</dbReference>
<dbReference type="GO" id="GO:0000932">
    <property type="term" value="C:P-body"/>
    <property type="evidence" value="ECO:0007669"/>
    <property type="project" value="TreeGrafter"/>
</dbReference>
<evidence type="ECO:0000256" key="4">
    <source>
        <dbReference type="ARBA" id="ARBA00022664"/>
    </source>
</evidence>
<evidence type="ECO:0000256" key="1">
    <source>
        <dbReference type="ARBA" id="ARBA00004496"/>
    </source>
</evidence>
<dbReference type="Gene3D" id="6.10.140.2030">
    <property type="match status" value="1"/>
</dbReference>
<evidence type="ECO:0000256" key="5">
    <source>
        <dbReference type="ARBA" id="ARBA00023161"/>
    </source>
</evidence>
<name>A0A1D2MRP3_ORCCI</name>
<dbReference type="PANTHER" id="PTHR16290:SF0">
    <property type="entry name" value="DECAPPING PROTEIN 1, ISOFORM A"/>
    <property type="match status" value="1"/>
</dbReference>
<comment type="caution">
    <text evidence="8">The sequence shown here is derived from an EMBL/GenBank/DDBJ whole genome shotgun (WGS) entry which is preliminary data.</text>
</comment>
<evidence type="ECO:0000313" key="8">
    <source>
        <dbReference type="EMBL" id="ODM95592.1"/>
    </source>
</evidence>